<evidence type="ECO:0008006" key="5">
    <source>
        <dbReference type="Google" id="ProtNLM"/>
    </source>
</evidence>
<feature type="region of interest" description="Disordered" evidence="1">
    <location>
        <begin position="124"/>
        <end position="151"/>
    </location>
</feature>
<keyword evidence="2" id="KW-0812">Transmembrane</keyword>
<sequence>MDDKSTTNRRVVLKSASTAILGSTILAGQTSAASDDEEHAESSNDDLVVAIDTMTEDDTQYTISVCHDKTTGETDGFILPTAKDGEGSTQKDSEVSLSVGPDEEEQIYGVKPKVLESIEEFIKESSEKQKNRNDIQSTEKSTSGFEKESEPKLWDHIKSTHIGTRDRSIVEDIIDDLSDGAKEALNRIGGYYIESPQGTSCDASYNSNPHHQLGASMDYNDNVNSLSATLFGGVLGAIIGALLGGAVGGAIGAIVGGISTFVIDYLKDTSNATVVLRDYDSCTAGLCNPKVEPLVSGIWMDKEQDLLTIPSVDPPAIHLENGAAVDAGFEFEEDIY</sequence>
<dbReference type="EMBL" id="FOKW01000004">
    <property type="protein sequence ID" value="SFC08312.1"/>
    <property type="molecule type" value="Genomic_DNA"/>
</dbReference>
<gene>
    <name evidence="3" type="ORF">SAMN05444422_104175</name>
</gene>
<evidence type="ECO:0000313" key="4">
    <source>
        <dbReference type="Proteomes" id="UP000199161"/>
    </source>
</evidence>
<keyword evidence="4" id="KW-1185">Reference proteome</keyword>
<dbReference type="AlphaFoldDB" id="A0A1I1GAJ3"/>
<protein>
    <recommendedName>
        <fullName evidence="5">Glycine zipper</fullName>
    </recommendedName>
</protein>
<feature type="compositionally biased region" description="Basic and acidic residues" evidence="1">
    <location>
        <begin position="83"/>
        <end position="94"/>
    </location>
</feature>
<organism evidence="3 4">
    <name type="scientific">Natronobacterium haloterrestre</name>
    <name type="common">Halobiforma haloterrestris</name>
    <dbReference type="NCBI Taxonomy" id="148448"/>
    <lineage>
        <taxon>Archaea</taxon>
        <taxon>Methanobacteriati</taxon>
        <taxon>Methanobacteriota</taxon>
        <taxon>Stenosarchaea group</taxon>
        <taxon>Halobacteria</taxon>
        <taxon>Halobacteriales</taxon>
        <taxon>Natrialbaceae</taxon>
        <taxon>Natronobacterium</taxon>
    </lineage>
</organism>
<evidence type="ECO:0000256" key="1">
    <source>
        <dbReference type="SAM" id="MobiDB-lite"/>
    </source>
</evidence>
<keyword evidence="2" id="KW-0472">Membrane</keyword>
<feature type="compositionally biased region" description="Basic and acidic residues" evidence="1">
    <location>
        <begin position="124"/>
        <end position="133"/>
    </location>
</feature>
<feature type="compositionally biased region" description="Polar residues" evidence="1">
    <location>
        <begin position="134"/>
        <end position="144"/>
    </location>
</feature>
<feature type="region of interest" description="Disordered" evidence="1">
    <location>
        <begin position="79"/>
        <end position="104"/>
    </location>
</feature>
<evidence type="ECO:0000256" key="2">
    <source>
        <dbReference type="SAM" id="Phobius"/>
    </source>
</evidence>
<accession>A0A1I1GAJ3</accession>
<keyword evidence="2" id="KW-1133">Transmembrane helix</keyword>
<reference evidence="4" key="1">
    <citation type="submission" date="2016-10" db="EMBL/GenBank/DDBJ databases">
        <authorList>
            <person name="Varghese N."/>
            <person name="Submissions S."/>
        </authorList>
    </citation>
    <scope>NUCLEOTIDE SEQUENCE [LARGE SCALE GENOMIC DNA]</scope>
    <source>
        <strain evidence="4">DSM 13078</strain>
    </source>
</reference>
<dbReference type="Proteomes" id="UP000199161">
    <property type="component" value="Unassembled WGS sequence"/>
</dbReference>
<name>A0A1I1GAJ3_NATHA</name>
<proteinExistence type="predicted"/>
<evidence type="ECO:0000313" key="3">
    <source>
        <dbReference type="EMBL" id="SFC08312.1"/>
    </source>
</evidence>
<feature type="transmembrane region" description="Helical" evidence="2">
    <location>
        <begin position="230"/>
        <end position="263"/>
    </location>
</feature>